<evidence type="ECO:0000256" key="3">
    <source>
        <dbReference type="ARBA" id="ARBA00023015"/>
    </source>
</evidence>
<keyword evidence="1" id="KW-0547">Nucleotide-binding</keyword>
<dbReference type="GO" id="GO:0006355">
    <property type="term" value="P:regulation of DNA-templated transcription"/>
    <property type="evidence" value="ECO:0007669"/>
    <property type="project" value="InterPro"/>
</dbReference>
<reference evidence="7 8" key="1">
    <citation type="submission" date="2020-08" db="EMBL/GenBank/DDBJ databases">
        <title>Genomic Encyclopedia of Type Strains, Phase III (KMG-III): the genomes of soil and plant-associated and newly described type strains.</title>
        <authorList>
            <person name="Whitman W."/>
        </authorList>
    </citation>
    <scope>NUCLEOTIDE SEQUENCE [LARGE SCALE GENOMIC DNA]</scope>
    <source>
        <strain evidence="7 8">CECT 7744</strain>
    </source>
</reference>
<dbReference type="InterPro" id="IPR027417">
    <property type="entry name" value="P-loop_NTPase"/>
</dbReference>
<dbReference type="CDD" id="cd00009">
    <property type="entry name" value="AAA"/>
    <property type="match status" value="1"/>
</dbReference>
<evidence type="ECO:0000256" key="1">
    <source>
        <dbReference type="ARBA" id="ARBA00022741"/>
    </source>
</evidence>
<dbReference type="Proteomes" id="UP000518892">
    <property type="component" value="Unassembled WGS sequence"/>
</dbReference>
<organism evidence="7 8">
    <name type="scientific">Halomonas stenophila</name>
    <dbReference type="NCBI Taxonomy" id="795312"/>
    <lineage>
        <taxon>Bacteria</taxon>
        <taxon>Pseudomonadati</taxon>
        <taxon>Pseudomonadota</taxon>
        <taxon>Gammaproteobacteria</taxon>
        <taxon>Oceanospirillales</taxon>
        <taxon>Halomonadaceae</taxon>
        <taxon>Halomonas</taxon>
    </lineage>
</organism>
<proteinExistence type="predicted"/>
<keyword evidence="4" id="KW-0804">Transcription</keyword>
<evidence type="ECO:0000313" key="8">
    <source>
        <dbReference type="Proteomes" id="UP000518892"/>
    </source>
</evidence>
<accession>A0A7W5HKL7</accession>
<keyword evidence="8" id="KW-1185">Reference proteome</keyword>
<evidence type="ECO:0000256" key="2">
    <source>
        <dbReference type="ARBA" id="ARBA00022840"/>
    </source>
</evidence>
<name>A0A7W5HKL7_9GAMM</name>
<dbReference type="InterPro" id="IPR002197">
    <property type="entry name" value="HTH_Fis"/>
</dbReference>
<dbReference type="InterPro" id="IPR002078">
    <property type="entry name" value="Sigma_54_int"/>
</dbReference>
<dbReference type="PANTHER" id="PTHR32071:SF120">
    <property type="entry name" value="TRANSCRIPTIONAL REGULATOR-RELATED"/>
    <property type="match status" value="1"/>
</dbReference>
<dbReference type="RefSeq" id="WP_183383104.1">
    <property type="nucleotide sequence ID" value="NZ_JACHXR010000003.1"/>
</dbReference>
<evidence type="ECO:0000259" key="6">
    <source>
        <dbReference type="PROSITE" id="PS50045"/>
    </source>
</evidence>
<dbReference type="Pfam" id="PF25601">
    <property type="entry name" value="AAA_lid_14"/>
    <property type="match status" value="1"/>
</dbReference>
<dbReference type="InterPro" id="IPR003593">
    <property type="entry name" value="AAA+_ATPase"/>
</dbReference>
<dbReference type="Pfam" id="PF00158">
    <property type="entry name" value="Sigma54_activat"/>
    <property type="match status" value="1"/>
</dbReference>
<dbReference type="InterPro" id="IPR058031">
    <property type="entry name" value="AAA_lid_NorR"/>
</dbReference>
<dbReference type="EMBL" id="JACHXR010000003">
    <property type="protein sequence ID" value="MBB3230621.1"/>
    <property type="molecule type" value="Genomic_DNA"/>
</dbReference>
<dbReference type="SMART" id="SM00382">
    <property type="entry name" value="AAA"/>
    <property type="match status" value="1"/>
</dbReference>
<keyword evidence="3" id="KW-0805">Transcription regulation</keyword>
<dbReference type="FunFam" id="3.40.50.300:FF:000006">
    <property type="entry name" value="DNA-binding transcriptional regulator NtrC"/>
    <property type="match status" value="1"/>
</dbReference>
<gene>
    <name evidence="7" type="ORF">FHR97_001470</name>
</gene>
<dbReference type="InterPro" id="IPR009057">
    <property type="entry name" value="Homeodomain-like_sf"/>
</dbReference>
<keyword evidence="7" id="KW-0238">DNA-binding</keyword>
<dbReference type="PANTHER" id="PTHR32071">
    <property type="entry name" value="TRANSCRIPTIONAL REGULATORY PROTEIN"/>
    <property type="match status" value="1"/>
</dbReference>
<evidence type="ECO:0000256" key="4">
    <source>
        <dbReference type="ARBA" id="ARBA00023163"/>
    </source>
</evidence>
<dbReference type="AlphaFoldDB" id="A0A7W5HKL7"/>
<feature type="region of interest" description="Disordered" evidence="5">
    <location>
        <begin position="445"/>
        <end position="479"/>
    </location>
</feature>
<dbReference type="InterPro" id="IPR025944">
    <property type="entry name" value="Sigma_54_int_dom_CS"/>
</dbReference>
<dbReference type="Pfam" id="PF02954">
    <property type="entry name" value="HTH_8"/>
    <property type="match status" value="1"/>
</dbReference>
<dbReference type="SUPFAM" id="SSF52540">
    <property type="entry name" value="P-loop containing nucleoside triphosphate hydrolases"/>
    <property type="match status" value="1"/>
</dbReference>
<dbReference type="Gene3D" id="3.40.50.300">
    <property type="entry name" value="P-loop containing nucleotide triphosphate hydrolases"/>
    <property type="match status" value="1"/>
</dbReference>
<dbReference type="PROSITE" id="PS00688">
    <property type="entry name" value="SIGMA54_INTERACT_3"/>
    <property type="match status" value="1"/>
</dbReference>
<dbReference type="InterPro" id="IPR045343">
    <property type="entry name" value="VpsR"/>
</dbReference>
<feature type="domain" description="Sigma-54 factor interaction" evidence="6">
    <location>
        <begin position="142"/>
        <end position="371"/>
    </location>
</feature>
<comment type="caution">
    <text evidence="7">The sequence shown here is derived from an EMBL/GenBank/DDBJ whole genome shotgun (WGS) entry which is preliminary data.</text>
</comment>
<dbReference type="PROSITE" id="PS50045">
    <property type="entry name" value="SIGMA54_INTERACT_4"/>
    <property type="match status" value="1"/>
</dbReference>
<dbReference type="SUPFAM" id="SSF46689">
    <property type="entry name" value="Homeodomain-like"/>
    <property type="match status" value="1"/>
</dbReference>
<evidence type="ECO:0000313" key="7">
    <source>
        <dbReference type="EMBL" id="MBB3230621.1"/>
    </source>
</evidence>
<protein>
    <submittedName>
        <fullName evidence="7">DNA-binding NtrC family response regulator</fullName>
    </submittedName>
</protein>
<dbReference type="Gene3D" id="1.10.8.60">
    <property type="match status" value="1"/>
</dbReference>
<sequence length="479" mass="53524">MKTLDNILIIGKGAIKEKTISQLSSLGWSPHQIECIRAATKIPKDDLPLVGLFVFESQAPYLSSEIENFINEGKTRWIAIIDIKLIKNNDIRQSVGRLFCAFHVTPIDINRLHFTLESLRDIADLASSSSCQSEVGKSECQMVGNSPIMKELFKTIHKVAVVDAPVFIQGESGTGKELTARAIHDESSRAGHPFNAVNCGALPTNLIQSELFGHEKGAFTGASQRKIGIIENTEGGTLFLDEIGDLPLELQVNLLRFLENHTIQRVGGLKEIEVDVRVLAATHVDLEKAVEKGSFREDLYHRLNVLQVRIPPLRMRGEDIEVLAHHFFHQFANEKSLQVTGFNKESLALMRLYEWPGNIRELINRVRRAMIMCDHHLIRPTDLGLERRHCASRHAESLEEARDIAERGVVLASLTRNSFNIQHAARELGISRVTLYRLMEKHKVNRASEAQGPKGKVEGGTPREAPNVLHLSSLKKGPS</sequence>
<dbReference type="GO" id="GO:0005524">
    <property type="term" value="F:ATP binding"/>
    <property type="evidence" value="ECO:0007669"/>
    <property type="project" value="UniProtKB-KW"/>
</dbReference>
<dbReference type="GO" id="GO:0043565">
    <property type="term" value="F:sequence-specific DNA binding"/>
    <property type="evidence" value="ECO:0007669"/>
    <property type="project" value="InterPro"/>
</dbReference>
<dbReference type="Pfam" id="PF20161">
    <property type="entry name" value="VpsR"/>
    <property type="match status" value="1"/>
</dbReference>
<evidence type="ECO:0000256" key="5">
    <source>
        <dbReference type="SAM" id="MobiDB-lite"/>
    </source>
</evidence>
<dbReference type="Gene3D" id="1.10.10.60">
    <property type="entry name" value="Homeodomain-like"/>
    <property type="match status" value="1"/>
</dbReference>
<keyword evidence="2" id="KW-0067">ATP-binding</keyword>